<organism evidence="1 2">
    <name type="scientific">Chiloscyllium punctatum</name>
    <name type="common">Brownbanded bambooshark</name>
    <name type="synonym">Hemiscyllium punctatum</name>
    <dbReference type="NCBI Taxonomy" id="137246"/>
    <lineage>
        <taxon>Eukaryota</taxon>
        <taxon>Metazoa</taxon>
        <taxon>Chordata</taxon>
        <taxon>Craniata</taxon>
        <taxon>Vertebrata</taxon>
        <taxon>Chondrichthyes</taxon>
        <taxon>Elasmobranchii</taxon>
        <taxon>Galeomorphii</taxon>
        <taxon>Galeoidea</taxon>
        <taxon>Orectolobiformes</taxon>
        <taxon>Hemiscylliidae</taxon>
        <taxon>Chiloscyllium</taxon>
    </lineage>
</organism>
<dbReference type="Proteomes" id="UP000287033">
    <property type="component" value="Unassembled WGS sequence"/>
</dbReference>
<dbReference type="EMBL" id="BEZZ01254185">
    <property type="protein sequence ID" value="GCC48874.1"/>
    <property type="molecule type" value="Genomic_DNA"/>
</dbReference>
<dbReference type="AlphaFoldDB" id="A0A401U1T2"/>
<accession>A0A401U1T2</accession>
<name>A0A401U1T2_CHIPU</name>
<evidence type="ECO:0000313" key="2">
    <source>
        <dbReference type="Proteomes" id="UP000287033"/>
    </source>
</evidence>
<protein>
    <submittedName>
        <fullName evidence="1">Uncharacterized protein</fullName>
    </submittedName>
</protein>
<evidence type="ECO:0000313" key="1">
    <source>
        <dbReference type="EMBL" id="GCC48874.1"/>
    </source>
</evidence>
<sequence>AADEDAALPADQHELDLAARLLAADLDRIREGKPARRAAVIDRRRRGPGDAERLELGDVLVARHRITAGPAGDHGLPDFQRERCCHALIVDIEGEIKHG</sequence>
<comment type="caution">
    <text evidence="1">The sequence shown here is derived from an EMBL/GenBank/DDBJ whole genome shotgun (WGS) entry which is preliminary data.</text>
</comment>
<gene>
    <name evidence="1" type="ORF">chiPu_0033089</name>
</gene>
<keyword evidence="2" id="KW-1185">Reference proteome</keyword>
<feature type="non-terminal residue" evidence="1">
    <location>
        <position position="1"/>
    </location>
</feature>
<reference evidence="1 2" key="1">
    <citation type="journal article" date="2018" name="Nat. Ecol. Evol.">
        <title>Shark genomes provide insights into elasmobranch evolution and the origin of vertebrates.</title>
        <authorList>
            <person name="Hara Y"/>
            <person name="Yamaguchi K"/>
            <person name="Onimaru K"/>
            <person name="Kadota M"/>
            <person name="Koyanagi M"/>
            <person name="Keeley SD"/>
            <person name="Tatsumi K"/>
            <person name="Tanaka K"/>
            <person name="Motone F"/>
            <person name="Kageyama Y"/>
            <person name="Nozu R"/>
            <person name="Adachi N"/>
            <person name="Nishimura O"/>
            <person name="Nakagawa R"/>
            <person name="Tanegashima C"/>
            <person name="Kiyatake I"/>
            <person name="Matsumoto R"/>
            <person name="Murakumo K"/>
            <person name="Nishida K"/>
            <person name="Terakita A"/>
            <person name="Kuratani S"/>
            <person name="Sato K"/>
            <person name="Hyodo S Kuraku.S."/>
        </authorList>
    </citation>
    <scope>NUCLEOTIDE SEQUENCE [LARGE SCALE GENOMIC DNA]</scope>
</reference>
<proteinExistence type="predicted"/>